<evidence type="ECO:0000313" key="3">
    <source>
        <dbReference type="Proteomes" id="UP000555103"/>
    </source>
</evidence>
<protein>
    <submittedName>
        <fullName evidence="2">Uncharacterized protein RhaS with RHS repeats</fullName>
    </submittedName>
</protein>
<feature type="compositionally biased region" description="Basic and acidic residues" evidence="1">
    <location>
        <begin position="202"/>
        <end position="215"/>
    </location>
</feature>
<feature type="region of interest" description="Disordered" evidence="1">
    <location>
        <begin position="194"/>
        <end position="265"/>
    </location>
</feature>
<dbReference type="Proteomes" id="UP000555103">
    <property type="component" value="Unassembled WGS sequence"/>
</dbReference>
<keyword evidence="3" id="KW-1185">Reference proteome</keyword>
<gene>
    <name evidence="2" type="ORF">GGR21_004299</name>
</gene>
<dbReference type="NCBIfam" id="TIGR03696">
    <property type="entry name" value="Rhs_assc_core"/>
    <property type="match status" value="1"/>
</dbReference>
<dbReference type="EMBL" id="JACIEP010000037">
    <property type="protein sequence ID" value="MBB4038360.1"/>
    <property type="molecule type" value="Genomic_DNA"/>
</dbReference>
<dbReference type="InterPro" id="IPR022385">
    <property type="entry name" value="Rhs_assc_core"/>
</dbReference>
<evidence type="ECO:0000256" key="1">
    <source>
        <dbReference type="SAM" id="MobiDB-lite"/>
    </source>
</evidence>
<dbReference type="Gene3D" id="2.180.10.10">
    <property type="entry name" value="RHS repeat-associated core"/>
    <property type="match status" value="1"/>
</dbReference>
<comment type="caution">
    <text evidence="2">The sequence shown here is derived from an EMBL/GenBank/DDBJ whole genome shotgun (WGS) entry which is preliminary data.</text>
</comment>
<proteinExistence type="predicted"/>
<dbReference type="PANTHER" id="PTHR32305">
    <property type="match status" value="1"/>
</dbReference>
<feature type="compositionally biased region" description="Polar residues" evidence="1">
    <location>
        <begin position="224"/>
        <end position="239"/>
    </location>
</feature>
<sequence length="265" mass="28550">MNLYDYSARYYDGALGRFTTVDPLAEKYYSISPYVYCNNNPIKFIDPDGRMFGWPPFDPSYYRQAAANNQADKVIKENSSTLQKNGTLVVASMSDVNDAVVLGTVITRGSNAINIDGTPASGVDIGFAAVGAVIPVVSGSLLKGIVKSIGKALGIVSDAKKAEKVVDGAQSGARTQPRNLQEQLTLEEAKSGAGVDYSGRLGDPKYKENGGDFVKKQHNHNHGDGTSTEVHYDVNTKTGEASGFKIKDDTNSDSRGHRYPDLKTR</sequence>
<evidence type="ECO:0000313" key="2">
    <source>
        <dbReference type="EMBL" id="MBB4038360.1"/>
    </source>
</evidence>
<reference evidence="2 3" key="1">
    <citation type="submission" date="2020-08" db="EMBL/GenBank/DDBJ databases">
        <title>Genomic Encyclopedia of Type Strains, Phase IV (KMG-IV): sequencing the most valuable type-strain genomes for metagenomic binning, comparative biology and taxonomic classification.</title>
        <authorList>
            <person name="Goeker M."/>
        </authorList>
    </citation>
    <scope>NUCLEOTIDE SEQUENCE [LARGE SCALE GENOMIC DNA]</scope>
    <source>
        <strain evidence="2 3">DSM 104969</strain>
    </source>
</reference>
<name>A0A840CQR7_9BACT</name>
<dbReference type="AlphaFoldDB" id="A0A840CQR7"/>
<feature type="compositionally biased region" description="Basic and acidic residues" evidence="1">
    <location>
        <begin position="245"/>
        <end position="265"/>
    </location>
</feature>
<accession>A0A840CQR7</accession>
<dbReference type="PANTHER" id="PTHR32305:SF15">
    <property type="entry name" value="PROTEIN RHSA-RELATED"/>
    <property type="match status" value="1"/>
</dbReference>
<organism evidence="2 3">
    <name type="scientific">Dysgonomonas hofstadii</name>
    <dbReference type="NCBI Taxonomy" id="637886"/>
    <lineage>
        <taxon>Bacteria</taxon>
        <taxon>Pseudomonadati</taxon>
        <taxon>Bacteroidota</taxon>
        <taxon>Bacteroidia</taxon>
        <taxon>Bacteroidales</taxon>
        <taxon>Dysgonomonadaceae</taxon>
        <taxon>Dysgonomonas</taxon>
    </lineage>
</organism>
<dbReference type="InterPro" id="IPR050708">
    <property type="entry name" value="T6SS_VgrG/RHS"/>
</dbReference>